<name>A0A814FQ17_9BILA</name>
<evidence type="ECO:0000256" key="3">
    <source>
        <dbReference type="ARBA" id="ARBA00022737"/>
    </source>
</evidence>
<evidence type="ECO:0000256" key="5">
    <source>
        <dbReference type="PROSITE-ProRule" id="PRU00266"/>
    </source>
</evidence>
<evidence type="ECO:0000256" key="6">
    <source>
        <dbReference type="SAM" id="MobiDB-lite"/>
    </source>
</evidence>
<dbReference type="PROSITE" id="PS51703">
    <property type="entry name" value="DZF"/>
    <property type="match status" value="1"/>
</dbReference>
<dbReference type="GO" id="GO:0005737">
    <property type="term" value="C:cytoplasm"/>
    <property type="evidence" value="ECO:0007669"/>
    <property type="project" value="UniProtKB-SubCell"/>
</dbReference>
<dbReference type="Pfam" id="PF12874">
    <property type="entry name" value="zf-met"/>
    <property type="match status" value="1"/>
</dbReference>
<evidence type="ECO:0000259" key="7">
    <source>
        <dbReference type="PROSITE" id="PS50137"/>
    </source>
</evidence>
<feature type="domain" description="DRBM" evidence="7">
    <location>
        <begin position="159"/>
        <end position="268"/>
    </location>
</feature>
<dbReference type="CDD" id="cd19857">
    <property type="entry name" value="DSRM_STAU_rpt1"/>
    <property type="match status" value="1"/>
</dbReference>
<keyword evidence="2" id="KW-0963">Cytoplasm</keyword>
<dbReference type="Gene3D" id="3.30.160.60">
    <property type="entry name" value="Classic Zinc Finger"/>
    <property type="match status" value="1"/>
</dbReference>
<dbReference type="PROSITE" id="PS00028">
    <property type="entry name" value="ZINC_FINGER_C2H2_1"/>
    <property type="match status" value="1"/>
</dbReference>
<dbReference type="SUPFAM" id="SSF54768">
    <property type="entry name" value="dsRNA-binding domain-like"/>
    <property type="match status" value="2"/>
</dbReference>
<dbReference type="AlphaFoldDB" id="A0A814FQ17"/>
<dbReference type="Gene3D" id="3.30.460.10">
    <property type="entry name" value="Beta Polymerase, domain 2"/>
    <property type="match status" value="1"/>
</dbReference>
<accession>A0A814FQ17</accession>
<feature type="region of interest" description="Disordered" evidence="6">
    <location>
        <begin position="302"/>
        <end position="323"/>
    </location>
</feature>
<protein>
    <submittedName>
        <fullName evidence="9">Uncharacterized protein</fullName>
    </submittedName>
</protein>
<dbReference type="SMART" id="SM00572">
    <property type="entry name" value="DZF"/>
    <property type="match status" value="1"/>
</dbReference>
<dbReference type="PANTHER" id="PTHR45762:SF3">
    <property type="entry name" value="ZINC-FINGER PROTEIN AT 72D, ISOFORM B"/>
    <property type="match status" value="1"/>
</dbReference>
<dbReference type="PROSITE" id="PS50137">
    <property type="entry name" value="DS_RBD"/>
    <property type="match status" value="1"/>
</dbReference>
<keyword evidence="3" id="KW-0677">Repeat</keyword>
<dbReference type="Gene3D" id="3.30.160.20">
    <property type="match status" value="2"/>
</dbReference>
<evidence type="ECO:0000256" key="2">
    <source>
        <dbReference type="ARBA" id="ARBA00022490"/>
    </source>
</evidence>
<dbReference type="Pfam" id="PF07528">
    <property type="entry name" value="DZF_N"/>
    <property type="match status" value="1"/>
</dbReference>
<dbReference type="SMART" id="SM00358">
    <property type="entry name" value="DSRM"/>
    <property type="match status" value="2"/>
</dbReference>
<evidence type="ECO:0000256" key="4">
    <source>
        <dbReference type="ARBA" id="ARBA00023125"/>
    </source>
</evidence>
<dbReference type="InterPro" id="IPR049401">
    <property type="entry name" value="DZF_dom_N"/>
</dbReference>
<dbReference type="InterPro" id="IPR006561">
    <property type="entry name" value="DZF_dom"/>
</dbReference>
<dbReference type="Pfam" id="PF20965">
    <property type="entry name" value="DZF_C"/>
    <property type="match status" value="1"/>
</dbReference>
<feature type="domain" description="DZF" evidence="8">
    <location>
        <begin position="308"/>
        <end position="690"/>
    </location>
</feature>
<dbReference type="GO" id="GO:0003677">
    <property type="term" value="F:DNA binding"/>
    <property type="evidence" value="ECO:0007669"/>
    <property type="project" value="UniProtKB-KW"/>
</dbReference>
<reference evidence="9" key="1">
    <citation type="submission" date="2021-02" db="EMBL/GenBank/DDBJ databases">
        <authorList>
            <person name="Nowell W R."/>
        </authorList>
    </citation>
    <scope>NUCLEOTIDE SEQUENCE</scope>
</reference>
<dbReference type="InterPro" id="IPR036236">
    <property type="entry name" value="Znf_C2H2_sf"/>
</dbReference>
<comment type="caution">
    <text evidence="9">The sequence shown here is derived from an EMBL/GenBank/DDBJ whole genome shotgun (WGS) entry which is preliminary data.</text>
</comment>
<keyword evidence="4" id="KW-0238">DNA-binding</keyword>
<dbReference type="InterPro" id="IPR049402">
    <property type="entry name" value="DZF_dom_C"/>
</dbReference>
<dbReference type="SUPFAM" id="SSF57667">
    <property type="entry name" value="beta-beta-alpha zinc fingers"/>
    <property type="match status" value="1"/>
</dbReference>
<dbReference type="Pfam" id="PF00035">
    <property type="entry name" value="dsrm"/>
    <property type="match status" value="2"/>
</dbReference>
<dbReference type="Proteomes" id="UP000663860">
    <property type="component" value="Unassembled WGS sequence"/>
</dbReference>
<proteinExistence type="predicted"/>
<dbReference type="InterPro" id="IPR014720">
    <property type="entry name" value="dsRBD_dom"/>
</dbReference>
<evidence type="ECO:0000313" key="10">
    <source>
        <dbReference type="Proteomes" id="UP000663860"/>
    </source>
</evidence>
<comment type="subcellular location">
    <subcellularLocation>
        <location evidence="1">Cytoplasm</location>
    </subcellularLocation>
</comment>
<dbReference type="Gene3D" id="1.10.1410.40">
    <property type="match status" value="1"/>
</dbReference>
<sequence>MNNNVNFNNNPPAALMSYPFPIHTSSQHPTLMEQPYSNQTLPPHFQAPAAHFYNIRHTMQTVRPEKRKQEILTCDACGIEVNSQQMMDAHIRGQKHIKKLKLKTVSTPTTPNNQTANSIDIEQKPSLPILPTTDVVPKPEPILSVAANIKPPSSSSDKGTLQLLNELAKFNKVDAKYDLIKEAGPAHCKQFDVQLTLGDETYQGTGTSIKRAQQVDAKYDLIKEAGPAHCKQFDVQLTLGDETYQGTGTSIKRAQQVAAEQALAATALKKPELAQRGVPSARAPRRGGVGQGMYSNIRHQYASPQPARQKSYPPPIQQQQQQTISNNENAFQNLINNKYTEISENEHTILILQRLIEDIERALKTVSDKITEQCKINNMPVEPKLPDNVKLNNVEQPTEDATEAYRMLKGAMKVSTLAMRLFLKTDEEYSLVLICANKPSLTLLNDICQELTIGLNAQAIAAIHLDSNNGEQSIPTTYEIETHADDACLTIKCSLLPKHTIRIMLTSPVFRSENFLNLDNTTRQQVAELNPDPIDMLNKNKCLEAAAEIRHSNWFTHCMLEQNSNIIVLRILRDLQYNQTPLSFLNLWCLTLLVYKCQNQPPNLLTSLFRSVFACLSSGILLPNQIGPGIIDPCEKELIDAAAYLTNEQRLSLTNYAQHIIRLIAFENYEKIFQFGSYQTEQLSSDINMK</sequence>
<dbReference type="GO" id="GO:0003723">
    <property type="term" value="F:RNA binding"/>
    <property type="evidence" value="ECO:0007669"/>
    <property type="project" value="UniProtKB-UniRule"/>
</dbReference>
<organism evidence="9 10">
    <name type="scientific">Adineta steineri</name>
    <dbReference type="NCBI Taxonomy" id="433720"/>
    <lineage>
        <taxon>Eukaryota</taxon>
        <taxon>Metazoa</taxon>
        <taxon>Spiralia</taxon>
        <taxon>Gnathifera</taxon>
        <taxon>Rotifera</taxon>
        <taxon>Eurotatoria</taxon>
        <taxon>Bdelloidea</taxon>
        <taxon>Adinetida</taxon>
        <taxon>Adinetidae</taxon>
        <taxon>Adineta</taxon>
    </lineage>
</organism>
<dbReference type="InterPro" id="IPR043519">
    <property type="entry name" value="NT_sf"/>
</dbReference>
<evidence type="ECO:0000256" key="1">
    <source>
        <dbReference type="ARBA" id="ARBA00004496"/>
    </source>
</evidence>
<evidence type="ECO:0000259" key="8">
    <source>
        <dbReference type="PROSITE" id="PS51703"/>
    </source>
</evidence>
<dbReference type="PANTHER" id="PTHR45762">
    <property type="entry name" value="ZINC FINGER RNA-BINDING PROTEIN"/>
    <property type="match status" value="1"/>
</dbReference>
<dbReference type="EMBL" id="CAJNOE010000151">
    <property type="protein sequence ID" value="CAF0983175.1"/>
    <property type="molecule type" value="Genomic_DNA"/>
</dbReference>
<keyword evidence="5" id="KW-0694">RNA-binding</keyword>
<dbReference type="InterPro" id="IPR013087">
    <property type="entry name" value="Znf_C2H2_type"/>
</dbReference>
<evidence type="ECO:0000313" key="9">
    <source>
        <dbReference type="EMBL" id="CAF0983175.1"/>
    </source>
</evidence>
<gene>
    <name evidence="9" type="ORF">IZO911_LOCUS16686</name>
</gene>